<dbReference type="GO" id="GO:0000398">
    <property type="term" value="P:mRNA splicing, via spliceosome"/>
    <property type="evidence" value="ECO:0007669"/>
    <property type="project" value="TreeGrafter"/>
</dbReference>
<reference evidence="5 6" key="1">
    <citation type="submission" date="2024-03" db="EMBL/GenBank/DDBJ databases">
        <title>Adaptation during the transition from Ophiocordyceps entomopathogen to insect associate is accompanied by gene loss and intensified selection.</title>
        <authorList>
            <person name="Ward C.M."/>
            <person name="Onetto C.A."/>
            <person name="Borneman A.R."/>
        </authorList>
    </citation>
    <scope>NUCLEOTIDE SEQUENCE [LARGE SCALE GENOMIC DNA]</scope>
    <source>
        <strain evidence="5">AWRI1</strain>
        <tissue evidence="5">Single Adult Female</tissue>
    </source>
</reference>
<keyword evidence="6" id="KW-1185">Reference proteome</keyword>
<comment type="subcellular location">
    <subcellularLocation>
        <location evidence="1">Nucleus</location>
    </subcellularLocation>
</comment>
<organism evidence="5 6">
    <name type="scientific">Parthenolecanium corni</name>
    <dbReference type="NCBI Taxonomy" id="536013"/>
    <lineage>
        <taxon>Eukaryota</taxon>
        <taxon>Metazoa</taxon>
        <taxon>Ecdysozoa</taxon>
        <taxon>Arthropoda</taxon>
        <taxon>Hexapoda</taxon>
        <taxon>Insecta</taxon>
        <taxon>Pterygota</taxon>
        <taxon>Neoptera</taxon>
        <taxon>Paraneoptera</taxon>
        <taxon>Hemiptera</taxon>
        <taxon>Sternorrhyncha</taxon>
        <taxon>Coccoidea</taxon>
        <taxon>Coccidae</taxon>
        <taxon>Parthenolecanium</taxon>
    </lineage>
</organism>
<proteinExistence type="inferred from homology"/>
<feature type="compositionally biased region" description="Polar residues" evidence="4">
    <location>
        <begin position="12"/>
        <end position="27"/>
    </location>
</feature>
<feature type="region of interest" description="Disordered" evidence="4">
    <location>
        <begin position="1"/>
        <end position="51"/>
    </location>
</feature>
<dbReference type="Proteomes" id="UP001367676">
    <property type="component" value="Unassembled WGS sequence"/>
</dbReference>
<dbReference type="EMBL" id="JBBCAQ010000004">
    <property type="protein sequence ID" value="KAK7604160.1"/>
    <property type="molecule type" value="Genomic_DNA"/>
</dbReference>
<evidence type="ECO:0000256" key="2">
    <source>
        <dbReference type="ARBA" id="ARBA00007643"/>
    </source>
</evidence>
<dbReference type="Pfam" id="PF07052">
    <property type="entry name" value="Hep_59"/>
    <property type="match status" value="1"/>
</dbReference>
<evidence type="ECO:0000256" key="4">
    <source>
        <dbReference type="SAM" id="MobiDB-lite"/>
    </source>
</evidence>
<evidence type="ECO:0000313" key="5">
    <source>
        <dbReference type="EMBL" id="KAK7604160.1"/>
    </source>
</evidence>
<evidence type="ECO:0000256" key="1">
    <source>
        <dbReference type="ARBA" id="ARBA00004123"/>
    </source>
</evidence>
<dbReference type="PANTHER" id="PTHR13486:SF2">
    <property type="entry name" value="SPLICING FACTOR C9ORF78"/>
    <property type="match status" value="1"/>
</dbReference>
<protein>
    <recommendedName>
        <fullName evidence="7">Telomere length and silencing protein 1 homolog</fullName>
    </recommendedName>
</protein>
<dbReference type="GO" id="GO:0005681">
    <property type="term" value="C:spliceosomal complex"/>
    <property type="evidence" value="ECO:0007669"/>
    <property type="project" value="TreeGrafter"/>
</dbReference>
<comment type="similarity">
    <text evidence="2">Belongs to the TLS1 family.</text>
</comment>
<evidence type="ECO:0008006" key="7">
    <source>
        <dbReference type="Google" id="ProtNLM"/>
    </source>
</evidence>
<dbReference type="InterPro" id="IPR010756">
    <property type="entry name" value="Tls1-like"/>
</dbReference>
<name>A0AAN9YB07_9HEMI</name>
<evidence type="ECO:0000256" key="3">
    <source>
        <dbReference type="ARBA" id="ARBA00023242"/>
    </source>
</evidence>
<accession>A0AAN9YB07</accession>
<sequence length="342" mass="39219">MESEVKVEDGSTENNPISVKVENNSIEEASVPVEVENSSNERAPVPVKVENNSNEEIPLPKFKSVSKKAVIRRRIKDESSSESEDENVLNKIEEMKIIQKLRTRPHGIELSTLLPDDEACSTESKAKDRFKLSTGGLVDVNSLKDCTDKIDDAYDTGIGTQFSAETNKRDEDDEMMKYIEDQLMKRKKKFEMDESATESSNKRVDYFSPEEAALQALPEHLRTSAAHHSEEMLSNQMLSGIPEVDLGIEAKIKNIEATEEAKLKLLWERQNKKDGPSSFVPSNMAVNFVQHNRFNIEDTSISKREKEEVLQKKKIEKRPVDKEQKATDDYHYERFKKQFRRY</sequence>
<keyword evidence="3" id="KW-0539">Nucleus</keyword>
<comment type="caution">
    <text evidence="5">The sequence shown here is derived from an EMBL/GenBank/DDBJ whole genome shotgun (WGS) entry which is preliminary data.</text>
</comment>
<dbReference type="AlphaFoldDB" id="A0AAN9YB07"/>
<gene>
    <name evidence="5" type="ORF">V9T40_004433</name>
</gene>
<dbReference type="PANTHER" id="PTHR13486">
    <property type="entry name" value="TELOMERE LENGTH AND SILENCING PROTEIN 1 TLS1 FAMILY MEMBER"/>
    <property type="match status" value="1"/>
</dbReference>
<evidence type="ECO:0000313" key="6">
    <source>
        <dbReference type="Proteomes" id="UP001367676"/>
    </source>
</evidence>